<evidence type="ECO:0000313" key="2">
    <source>
        <dbReference type="Proteomes" id="UP000288246"/>
    </source>
</evidence>
<dbReference type="Proteomes" id="UP000288246">
    <property type="component" value="Unassembled WGS sequence"/>
</dbReference>
<sequence length="79" mass="8451">MVLLGVELVDLLRAPRLVQVLQRVGGRRARVVPALERGEHDGLVVREVRGCVLTHLLSLGRVIPTTPTGRAAERAAGGP</sequence>
<comment type="caution">
    <text evidence="1">The sequence shown here is derived from an EMBL/GenBank/DDBJ whole genome shotgun (WGS) entry which is preliminary data.</text>
</comment>
<name>A0A401V321_9CELL</name>
<accession>A0A401V321</accession>
<reference evidence="1 2" key="1">
    <citation type="submission" date="2018-11" db="EMBL/GenBank/DDBJ databases">
        <title>Draft genome sequence of Cellulomonas takizawaensis strain TKZ-21.</title>
        <authorList>
            <person name="Yamamura H."/>
            <person name="Hayashi T."/>
            <person name="Hamada M."/>
            <person name="Serisawa Y."/>
            <person name="Matsuyama K."/>
            <person name="Nakagawa Y."/>
            <person name="Otoguro M."/>
            <person name="Yanagida F."/>
            <person name="Hayakawa M."/>
        </authorList>
    </citation>
    <scope>NUCLEOTIDE SEQUENCE [LARGE SCALE GENOMIC DNA]</scope>
    <source>
        <strain evidence="1 2">TKZ-21</strain>
    </source>
</reference>
<dbReference type="AlphaFoldDB" id="A0A401V321"/>
<protein>
    <submittedName>
        <fullName evidence="1">Uncharacterized protein</fullName>
    </submittedName>
</protein>
<proteinExistence type="predicted"/>
<gene>
    <name evidence="1" type="ORF">CTKZ_28720</name>
</gene>
<keyword evidence="2" id="KW-1185">Reference proteome</keyword>
<evidence type="ECO:0000313" key="1">
    <source>
        <dbReference type="EMBL" id="GCD21310.1"/>
    </source>
</evidence>
<organism evidence="1 2">
    <name type="scientific">Cellulomonas algicola</name>
    <dbReference type="NCBI Taxonomy" id="2071633"/>
    <lineage>
        <taxon>Bacteria</taxon>
        <taxon>Bacillati</taxon>
        <taxon>Actinomycetota</taxon>
        <taxon>Actinomycetes</taxon>
        <taxon>Micrococcales</taxon>
        <taxon>Cellulomonadaceae</taxon>
        <taxon>Cellulomonas</taxon>
    </lineage>
</organism>
<dbReference type="EMBL" id="BHYL01000260">
    <property type="protein sequence ID" value="GCD21310.1"/>
    <property type="molecule type" value="Genomic_DNA"/>
</dbReference>